<dbReference type="RefSeq" id="WP_090881375.1">
    <property type="nucleotide sequence ID" value="NZ_FMXQ01000022.1"/>
</dbReference>
<evidence type="ECO:0000259" key="1">
    <source>
        <dbReference type="PROSITE" id="PS50846"/>
    </source>
</evidence>
<dbReference type="InterPro" id="IPR006121">
    <property type="entry name" value="HMA_dom"/>
</dbReference>
<dbReference type="SUPFAM" id="SSF55008">
    <property type="entry name" value="HMA, heavy metal-associated domain"/>
    <property type="match status" value="1"/>
</dbReference>
<reference evidence="2 3" key="1">
    <citation type="submission" date="2016-10" db="EMBL/GenBank/DDBJ databases">
        <authorList>
            <person name="de Groot N.N."/>
        </authorList>
    </citation>
    <scope>NUCLEOTIDE SEQUENCE [LARGE SCALE GENOMIC DNA]</scope>
    <source>
        <strain evidence="2 3">ATCC 35022</strain>
    </source>
</reference>
<dbReference type="Pfam" id="PF00403">
    <property type="entry name" value="HMA"/>
    <property type="match status" value="1"/>
</dbReference>
<accession>A0A1G6EPP2</accession>
<proteinExistence type="predicted"/>
<dbReference type="Proteomes" id="UP000199071">
    <property type="component" value="Unassembled WGS sequence"/>
</dbReference>
<protein>
    <submittedName>
        <fullName evidence="2">Copper chaperone</fullName>
    </submittedName>
</protein>
<sequence length="66" mass="7130">MQFHIENMTCFGCARSVTKAIQSVDKGAVVNADPENRKIDVETSATRAEIETVLAEAGYPTSREAA</sequence>
<feature type="domain" description="HMA" evidence="1">
    <location>
        <begin position="1"/>
        <end position="62"/>
    </location>
</feature>
<dbReference type="CDD" id="cd00371">
    <property type="entry name" value="HMA"/>
    <property type="match status" value="1"/>
</dbReference>
<name>A0A1G6EPP2_9HYPH</name>
<dbReference type="AlphaFoldDB" id="A0A1G6EPP2"/>
<dbReference type="PROSITE" id="PS50846">
    <property type="entry name" value="HMA_2"/>
    <property type="match status" value="1"/>
</dbReference>
<keyword evidence="3" id="KW-1185">Reference proteome</keyword>
<dbReference type="EMBL" id="FMXQ01000022">
    <property type="protein sequence ID" value="SDB59296.1"/>
    <property type="molecule type" value="Genomic_DNA"/>
</dbReference>
<dbReference type="Gene3D" id="3.30.70.100">
    <property type="match status" value="1"/>
</dbReference>
<dbReference type="OrthoDB" id="9801832at2"/>
<dbReference type="InterPro" id="IPR036163">
    <property type="entry name" value="HMA_dom_sf"/>
</dbReference>
<gene>
    <name evidence="2" type="ORF">SAMN02982931_04785</name>
</gene>
<evidence type="ECO:0000313" key="2">
    <source>
        <dbReference type="EMBL" id="SDB59296.1"/>
    </source>
</evidence>
<evidence type="ECO:0000313" key="3">
    <source>
        <dbReference type="Proteomes" id="UP000199071"/>
    </source>
</evidence>
<dbReference type="GO" id="GO:0046872">
    <property type="term" value="F:metal ion binding"/>
    <property type="evidence" value="ECO:0007669"/>
    <property type="project" value="InterPro"/>
</dbReference>
<organism evidence="2 3">
    <name type="scientific">Bauldia litoralis</name>
    <dbReference type="NCBI Taxonomy" id="665467"/>
    <lineage>
        <taxon>Bacteria</taxon>
        <taxon>Pseudomonadati</taxon>
        <taxon>Pseudomonadota</taxon>
        <taxon>Alphaproteobacteria</taxon>
        <taxon>Hyphomicrobiales</taxon>
        <taxon>Kaistiaceae</taxon>
        <taxon>Bauldia</taxon>
    </lineage>
</organism>
<dbReference type="STRING" id="665467.SAMN02982931_04785"/>